<protein>
    <submittedName>
        <fullName evidence="1">Uncharacterized protein</fullName>
    </submittedName>
</protein>
<dbReference type="Proteomes" id="UP001596066">
    <property type="component" value="Unassembled WGS sequence"/>
</dbReference>
<sequence length="174" mass="19927">MTEQEHAPLPMPVRAIAARYDVAEQAARRWTKDETFPEATKKGRWDPVLVDRWMRVNNPGAWAYAQRREGNENPLSLPELAENELLDARRFGEMMAYLRPNLPEAERAVPPTTIRGYEARGFVPVADRRPDDGKEPAVDFVGWYWSTVRERIYASRQLSATRVAATADADREQS</sequence>
<reference evidence="2" key="1">
    <citation type="journal article" date="2019" name="Int. J. Syst. Evol. Microbiol.">
        <title>The Global Catalogue of Microorganisms (GCM) 10K type strain sequencing project: providing services to taxonomists for standard genome sequencing and annotation.</title>
        <authorList>
            <consortium name="The Broad Institute Genomics Platform"/>
            <consortium name="The Broad Institute Genome Sequencing Center for Infectious Disease"/>
            <person name="Wu L."/>
            <person name="Ma J."/>
        </authorList>
    </citation>
    <scope>NUCLEOTIDE SEQUENCE [LARGE SCALE GENOMIC DNA]</scope>
    <source>
        <strain evidence="2">CGMCC 4.1622</strain>
    </source>
</reference>
<dbReference type="RefSeq" id="WP_346148442.1">
    <property type="nucleotide sequence ID" value="NZ_BAAAUA010000049.1"/>
</dbReference>
<evidence type="ECO:0000313" key="1">
    <source>
        <dbReference type="EMBL" id="MFC5645356.1"/>
    </source>
</evidence>
<gene>
    <name evidence="1" type="ORF">ACFPZF_28905</name>
</gene>
<organism evidence="1 2">
    <name type="scientific">Kitasatospora cinereorecta</name>
    <dbReference type="NCBI Taxonomy" id="285560"/>
    <lineage>
        <taxon>Bacteria</taxon>
        <taxon>Bacillati</taxon>
        <taxon>Actinomycetota</taxon>
        <taxon>Actinomycetes</taxon>
        <taxon>Kitasatosporales</taxon>
        <taxon>Streptomycetaceae</taxon>
        <taxon>Kitasatospora</taxon>
    </lineage>
</organism>
<proteinExistence type="predicted"/>
<keyword evidence="2" id="KW-1185">Reference proteome</keyword>
<comment type="caution">
    <text evidence="1">The sequence shown here is derived from an EMBL/GenBank/DDBJ whole genome shotgun (WGS) entry which is preliminary data.</text>
</comment>
<name>A0ABW0VLC8_9ACTN</name>
<accession>A0ABW0VLC8</accession>
<evidence type="ECO:0000313" key="2">
    <source>
        <dbReference type="Proteomes" id="UP001596066"/>
    </source>
</evidence>
<dbReference type="EMBL" id="JBHSOC010000068">
    <property type="protein sequence ID" value="MFC5645356.1"/>
    <property type="molecule type" value="Genomic_DNA"/>
</dbReference>